<reference evidence="1" key="1">
    <citation type="submission" date="2019-11" db="EMBL/GenBank/DDBJ databases">
        <authorList>
            <person name="Feng L."/>
        </authorList>
    </citation>
    <scope>NUCLEOTIDE SEQUENCE</scope>
    <source>
        <strain evidence="1">CUreolyticusLFYP111</strain>
    </source>
</reference>
<organism evidence="1">
    <name type="scientific">Campylobacter ureolyticus</name>
    <dbReference type="NCBI Taxonomy" id="827"/>
    <lineage>
        <taxon>Bacteria</taxon>
        <taxon>Pseudomonadati</taxon>
        <taxon>Campylobacterota</taxon>
        <taxon>Epsilonproteobacteria</taxon>
        <taxon>Campylobacterales</taxon>
        <taxon>Campylobacteraceae</taxon>
        <taxon>Campylobacter</taxon>
    </lineage>
</organism>
<evidence type="ECO:0000313" key="1">
    <source>
        <dbReference type="EMBL" id="VYS92838.1"/>
    </source>
</evidence>
<dbReference type="AlphaFoldDB" id="A0A6N2SJW0"/>
<evidence type="ECO:0008006" key="2">
    <source>
        <dbReference type="Google" id="ProtNLM"/>
    </source>
</evidence>
<dbReference type="EMBL" id="CACRSK010000002">
    <property type="protein sequence ID" value="VYS92838.1"/>
    <property type="molecule type" value="Genomic_DNA"/>
</dbReference>
<proteinExistence type="predicted"/>
<name>A0A6N2SJW0_9BACT</name>
<gene>
    <name evidence="1" type="ORF">CULFYP111_00919</name>
</gene>
<sequence>MTISSAELEIVKQLFSTLSNDDKKSFLKSIKNKEKSEQNFTLLREIKECPHCKSTHFKKNGTTYGKQRYICNDCKKPLLSQMILYFLVLKKTYLYGENIYIV</sequence>
<protein>
    <recommendedName>
        <fullName evidence="2">Transposase</fullName>
    </recommendedName>
</protein>
<accession>A0A6N2SJW0</accession>